<name>A0ABW7QDB4_9MICO</name>
<evidence type="ECO:0000313" key="3">
    <source>
        <dbReference type="EMBL" id="MFH8252881.1"/>
    </source>
</evidence>
<accession>A0ABW7QDB4</accession>
<evidence type="ECO:0008006" key="5">
    <source>
        <dbReference type="Google" id="ProtNLM"/>
    </source>
</evidence>
<dbReference type="EMBL" id="JBIQWL010000013">
    <property type="protein sequence ID" value="MFH8252881.1"/>
    <property type="molecule type" value="Genomic_DNA"/>
</dbReference>
<feature type="compositionally biased region" description="Low complexity" evidence="1">
    <location>
        <begin position="43"/>
        <end position="65"/>
    </location>
</feature>
<feature type="region of interest" description="Disordered" evidence="1">
    <location>
        <begin position="18"/>
        <end position="75"/>
    </location>
</feature>
<organism evidence="3 4">
    <name type="scientific">Microbacterium alkaliflavum</name>
    <dbReference type="NCBI Taxonomy" id="3248839"/>
    <lineage>
        <taxon>Bacteria</taxon>
        <taxon>Bacillati</taxon>
        <taxon>Actinomycetota</taxon>
        <taxon>Actinomycetes</taxon>
        <taxon>Micrococcales</taxon>
        <taxon>Microbacteriaceae</taxon>
        <taxon>Microbacterium</taxon>
    </lineage>
</organism>
<keyword evidence="2" id="KW-1133">Transmembrane helix</keyword>
<keyword evidence="2" id="KW-0472">Membrane</keyword>
<feature type="transmembrane region" description="Helical" evidence="2">
    <location>
        <begin position="107"/>
        <end position="126"/>
    </location>
</feature>
<dbReference type="Proteomes" id="UP001610861">
    <property type="component" value="Unassembled WGS sequence"/>
</dbReference>
<evidence type="ECO:0000256" key="1">
    <source>
        <dbReference type="SAM" id="MobiDB-lite"/>
    </source>
</evidence>
<dbReference type="RefSeq" id="WP_397558309.1">
    <property type="nucleotide sequence ID" value="NZ_JBIQWL010000013.1"/>
</dbReference>
<sequence length="131" mass="12043">MLNLPVTLGGNAVSLIGDSAVASPPTDSVTPTEPTGPGDDSSTPGTPGTAGAPGITGTPDTAGAPGTAGGRGTSAATGESVIAGAIVGMAAATSSQTLAATGGESGLGLIPASLGIAGLGVLALVLRRRIV</sequence>
<protein>
    <recommendedName>
        <fullName evidence="5">Gram-positive cocci surface proteins LPxTG domain-containing protein</fullName>
    </recommendedName>
</protein>
<evidence type="ECO:0000256" key="2">
    <source>
        <dbReference type="SAM" id="Phobius"/>
    </source>
</evidence>
<proteinExistence type="predicted"/>
<gene>
    <name evidence="3" type="ORF">ACH3VR_21120</name>
</gene>
<reference evidence="3 4" key="1">
    <citation type="submission" date="2024-09" db="EMBL/GenBank/DDBJ databases">
        <authorList>
            <person name="Pan X."/>
        </authorList>
    </citation>
    <scope>NUCLEOTIDE SEQUENCE [LARGE SCALE GENOMIC DNA]</scope>
    <source>
        <strain evidence="3 4">B2969</strain>
    </source>
</reference>
<comment type="caution">
    <text evidence="3">The sequence shown here is derived from an EMBL/GenBank/DDBJ whole genome shotgun (WGS) entry which is preliminary data.</text>
</comment>
<keyword evidence="2" id="KW-0812">Transmembrane</keyword>
<evidence type="ECO:0000313" key="4">
    <source>
        <dbReference type="Proteomes" id="UP001610861"/>
    </source>
</evidence>
<keyword evidence="4" id="KW-1185">Reference proteome</keyword>